<reference evidence="3 5" key="3">
    <citation type="submission" date="2017-09" db="EMBL/GenBank/DDBJ databases">
        <title>Streptomyces genome completion.</title>
        <authorList>
            <person name="Lee N."/>
            <person name="Cho B.-K."/>
        </authorList>
    </citation>
    <scope>NUCLEOTIDE SEQUENCE [LARGE SCALE GENOMIC DNA]</scope>
    <source>
        <strain evidence="3 5">ATCC 14899</strain>
    </source>
</reference>
<dbReference type="Pfam" id="PF00483">
    <property type="entry name" value="NTP_transferase"/>
    <property type="match status" value="1"/>
</dbReference>
<dbReference type="SUPFAM" id="SSF53448">
    <property type="entry name" value="Nucleotide-diphospho-sugar transferases"/>
    <property type="match status" value="1"/>
</dbReference>
<dbReference type="InterPro" id="IPR005908">
    <property type="entry name" value="G1P_thy_trans_l"/>
</dbReference>
<dbReference type="KEGG" id="snq:CP978_29695"/>
<reference evidence="4" key="1">
    <citation type="submission" date="2014-09" db="EMBL/GenBank/DDBJ databases">
        <title>Sequence of the Streptomyces nodosus genome.</title>
        <authorList>
            <person name="Sweeney P."/>
            <person name="Stephens N."/>
            <person name="Murphy C."/>
            <person name="Caffrey P."/>
        </authorList>
    </citation>
    <scope>NUCLEOTIDE SEQUENCE [LARGE SCALE GENOMIC DNA]</scope>
    <source>
        <strain evidence="4">ATCC 14899</strain>
    </source>
</reference>
<dbReference type="RefSeq" id="WP_043445922.1">
    <property type="nucleotide sequence ID" value="NZ_CP009313.1"/>
</dbReference>
<gene>
    <name evidence="3" type="ORF">CP978_29695</name>
    <name evidence="2" type="ORF">SNOD_29390</name>
</gene>
<dbReference type="Proteomes" id="UP000325763">
    <property type="component" value="Chromosome"/>
</dbReference>
<dbReference type="Gene3D" id="3.90.550.10">
    <property type="entry name" value="Spore Coat Polysaccharide Biosynthesis Protein SpsA, Chain A"/>
    <property type="match status" value="1"/>
</dbReference>
<evidence type="ECO:0000259" key="1">
    <source>
        <dbReference type="Pfam" id="PF00483"/>
    </source>
</evidence>
<feature type="domain" description="Nucleotidyl transferase" evidence="1">
    <location>
        <begin position="2"/>
        <end position="235"/>
    </location>
</feature>
<name>A0A0B5DJ23_9ACTN</name>
<keyword evidence="3" id="KW-0548">Nucleotidyltransferase</keyword>
<dbReference type="EMBL" id="CP023747">
    <property type="protein sequence ID" value="QEV42174.1"/>
    <property type="molecule type" value="Genomic_DNA"/>
</dbReference>
<dbReference type="EMBL" id="CP009313">
    <property type="protein sequence ID" value="AJE43668.1"/>
    <property type="molecule type" value="Genomic_DNA"/>
</dbReference>
<dbReference type="InterPro" id="IPR005835">
    <property type="entry name" value="NTP_transferase_dom"/>
</dbReference>
<keyword evidence="2" id="KW-0808">Transferase</keyword>
<evidence type="ECO:0000313" key="3">
    <source>
        <dbReference type="EMBL" id="QEV42174.1"/>
    </source>
</evidence>
<sequence length="355" mass="37559">MKALVLAGGSGTRLRPFSYSMPKQLIPIANTPVLVHVLNAVRELGVTEVGVIVGNRGPEIEAVLGDGARFGVRITYIPQDAPRGLAHTVSIARGFLGDDDFVMYLGDNMLPDGVTEIAEEFTRQRPAAQVVVHKVPDPRSFGVAELGPDGEVLRLVEKPWQPRSDMALIGVYFFTAAIHQAVAAISPSSRGELEITDAVQWLVTSGADVRASLYDGYWKDTGRVEDVLECNSHLLDGLTPRVDGQVDADSVLVGRVVIEAGARIVRSRVEGPAIIGAGTVLQDSQVGPHTSIGRDCTVTDSRLEGSIALDEASVTGVRGLRNSLIGRAASVGTTGPGTGHHCLVVGDHTRVEVAA</sequence>
<dbReference type="HOGENOM" id="CLU_029499_0_1_11"/>
<evidence type="ECO:0000313" key="2">
    <source>
        <dbReference type="EMBL" id="AJE43668.1"/>
    </source>
</evidence>
<dbReference type="PANTHER" id="PTHR42883:SF2">
    <property type="entry name" value="THYMIDYLYLTRANSFERASE"/>
    <property type="match status" value="1"/>
</dbReference>
<reference evidence="2 4" key="2">
    <citation type="journal article" date="2016" name="Appl. Microbiol. Biotechnol.">
        <title>Exploiting the genome sequence of Streptomyces nodosus for enhanced antibiotic production.</title>
        <authorList>
            <person name="Sweeney P."/>
            <person name="Murphy C.D."/>
            <person name="Caffrey P."/>
        </authorList>
    </citation>
    <scope>NUCLEOTIDE SEQUENCE [LARGE SCALE GENOMIC DNA]</scope>
    <source>
        <strain evidence="2 4">ATCC 14899</strain>
    </source>
</reference>
<dbReference type="GO" id="GO:0008879">
    <property type="term" value="F:glucose-1-phosphate thymidylyltransferase activity"/>
    <property type="evidence" value="ECO:0007669"/>
    <property type="project" value="UniProtKB-EC"/>
</dbReference>
<dbReference type="STRING" id="40318.SNOD_29390"/>
<evidence type="ECO:0000313" key="5">
    <source>
        <dbReference type="Proteomes" id="UP000325763"/>
    </source>
</evidence>
<dbReference type="OrthoDB" id="9803871at2"/>
<proteinExistence type="predicted"/>
<dbReference type="CDD" id="cd04189">
    <property type="entry name" value="G1P_TT_long"/>
    <property type="match status" value="1"/>
</dbReference>
<protein>
    <submittedName>
        <fullName evidence="2">Glucose-1-phosphate thymidylyltransferase</fullName>
        <ecNumber evidence="3">2.7.7.24</ecNumber>
    </submittedName>
</protein>
<dbReference type="EC" id="2.7.7.24" evidence="3"/>
<evidence type="ECO:0000313" key="4">
    <source>
        <dbReference type="Proteomes" id="UP000031526"/>
    </source>
</evidence>
<dbReference type="NCBIfam" id="TIGR01208">
    <property type="entry name" value="rmlA_long"/>
    <property type="match status" value="1"/>
</dbReference>
<dbReference type="PANTHER" id="PTHR42883">
    <property type="entry name" value="GLUCOSE-1-PHOSPHATE THYMIDYLTRANSFERASE"/>
    <property type="match status" value="1"/>
</dbReference>
<organism evidence="2 4">
    <name type="scientific">Streptomyces nodosus</name>
    <dbReference type="NCBI Taxonomy" id="40318"/>
    <lineage>
        <taxon>Bacteria</taxon>
        <taxon>Bacillati</taxon>
        <taxon>Actinomycetota</taxon>
        <taxon>Actinomycetes</taxon>
        <taxon>Kitasatosporales</taxon>
        <taxon>Streptomycetaceae</taxon>
        <taxon>Streptomyces</taxon>
    </lineage>
</organism>
<dbReference type="InterPro" id="IPR029044">
    <property type="entry name" value="Nucleotide-diphossugar_trans"/>
</dbReference>
<keyword evidence="4" id="KW-1185">Reference proteome</keyword>
<dbReference type="Gene3D" id="2.160.10.10">
    <property type="entry name" value="Hexapeptide repeat proteins"/>
    <property type="match status" value="1"/>
</dbReference>
<accession>A0A0B5DJ23</accession>
<dbReference type="AlphaFoldDB" id="A0A0B5DJ23"/>
<dbReference type="Proteomes" id="UP000031526">
    <property type="component" value="Chromosome"/>
</dbReference>